<dbReference type="GO" id="GO:0016746">
    <property type="term" value="F:acyltransferase activity"/>
    <property type="evidence" value="ECO:0007669"/>
    <property type="project" value="UniProtKB-KW"/>
</dbReference>
<dbReference type="SUPFAM" id="SSF55729">
    <property type="entry name" value="Acyl-CoA N-acyltransferases (Nat)"/>
    <property type="match status" value="1"/>
</dbReference>
<evidence type="ECO:0000256" key="4">
    <source>
        <dbReference type="ARBA" id="ARBA00023098"/>
    </source>
</evidence>
<keyword evidence="4" id="KW-0443">Lipid metabolism</keyword>
<dbReference type="InterPro" id="IPR052351">
    <property type="entry name" value="Ornithine_N-alpha-AT"/>
</dbReference>
<name>A0ABU7SHV6_9ACTN</name>
<dbReference type="Gene3D" id="3.40.630.30">
    <property type="match status" value="1"/>
</dbReference>
<dbReference type="PANTHER" id="PTHR37323">
    <property type="entry name" value="GCN5-RELATED N-ACETYLTRANSFERASE"/>
    <property type="match status" value="1"/>
</dbReference>
<comment type="pathway">
    <text evidence="1">Lipid metabolism.</text>
</comment>
<organism evidence="6 7">
    <name type="scientific">Plantactinospora veratri</name>
    <dbReference type="NCBI Taxonomy" id="1436122"/>
    <lineage>
        <taxon>Bacteria</taxon>
        <taxon>Bacillati</taxon>
        <taxon>Actinomycetota</taxon>
        <taxon>Actinomycetes</taxon>
        <taxon>Micromonosporales</taxon>
        <taxon>Micromonosporaceae</taxon>
        <taxon>Plantactinospora</taxon>
    </lineage>
</organism>
<accession>A0ABU7SHV6</accession>
<keyword evidence="7" id="KW-1185">Reference proteome</keyword>
<dbReference type="Pfam" id="PF13444">
    <property type="entry name" value="Acetyltransf_5"/>
    <property type="match status" value="1"/>
</dbReference>
<evidence type="ECO:0000313" key="6">
    <source>
        <dbReference type="EMBL" id="MEE6309492.1"/>
    </source>
</evidence>
<dbReference type="EMBL" id="JAZGQL010000016">
    <property type="protein sequence ID" value="MEE6309492.1"/>
    <property type="molecule type" value="Genomic_DNA"/>
</dbReference>
<evidence type="ECO:0000256" key="3">
    <source>
        <dbReference type="ARBA" id="ARBA00022679"/>
    </source>
</evidence>
<evidence type="ECO:0000256" key="5">
    <source>
        <dbReference type="ARBA" id="ARBA00023315"/>
    </source>
</evidence>
<keyword evidence="2" id="KW-0444">Lipid biosynthesis</keyword>
<keyword evidence="3 6" id="KW-0808">Transferase</keyword>
<dbReference type="Proteomes" id="UP001339911">
    <property type="component" value="Unassembled WGS sequence"/>
</dbReference>
<keyword evidence="5 6" id="KW-0012">Acyltransferase</keyword>
<proteinExistence type="predicted"/>
<sequence>MAVLLTAPAQTGTSGYTLLIAEGASQVAAAQRLRHAVFVEEFGANLHSPVAGLDVDEFDPYCEHLIVREDESGAVVGTYRMLPPDRAARAGRRYAEGEFDLSPLAPLRDEVVEIGRSCVDPAHRSGAVINLMWAGIARYLHLRGLRWLAGCTSVPLDDAGATAAGVWSEVRRRHLAPPPMRVRPHRPWLAEPVGTAALAAAQPPVPAPGGDLDRRAGATAAAGGRVAMPPLLRGYLRLGAWVCGEPAYDPDFDVADFYVLLSMDRMPDRYRRHFLGPDR</sequence>
<dbReference type="RefSeq" id="WP_331209748.1">
    <property type="nucleotide sequence ID" value="NZ_JAZGQL010000016.1"/>
</dbReference>
<evidence type="ECO:0000313" key="7">
    <source>
        <dbReference type="Proteomes" id="UP001339911"/>
    </source>
</evidence>
<protein>
    <submittedName>
        <fullName evidence="6">GNAT family N-acyltransferase</fullName>
        <ecNumber evidence="6">2.3.1.-</ecNumber>
    </submittedName>
</protein>
<dbReference type="InterPro" id="IPR016181">
    <property type="entry name" value="Acyl_CoA_acyltransferase"/>
</dbReference>
<evidence type="ECO:0000256" key="1">
    <source>
        <dbReference type="ARBA" id="ARBA00005189"/>
    </source>
</evidence>
<evidence type="ECO:0000256" key="2">
    <source>
        <dbReference type="ARBA" id="ARBA00022516"/>
    </source>
</evidence>
<reference evidence="6 7" key="1">
    <citation type="submission" date="2024-01" db="EMBL/GenBank/DDBJ databases">
        <title>Genome insights into Plantactinospora veratri sp. nov.</title>
        <authorList>
            <person name="Wang L."/>
        </authorList>
    </citation>
    <scope>NUCLEOTIDE SEQUENCE [LARGE SCALE GENOMIC DNA]</scope>
    <source>
        <strain evidence="6 7">NEAU-FHS4</strain>
    </source>
</reference>
<dbReference type="PANTHER" id="PTHR37323:SF1">
    <property type="entry name" value="L-ORNITHINE N(ALPHA)-ACYLTRANSFERASE"/>
    <property type="match status" value="1"/>
</dbReference>
<gene>
    <name evidence="6" type="ORF">V1634_21905</name>
</gene>
<dbReference type="EC" id="2.3.1.-" evidence="6"/>
<comment type="caution">
    <text evidence="6">The sequence shown here is derived from an EMBL/GenBank/DDBJ whole genome shotgun (WGS) entry which is preliminary data.</text>
</comment>